<keyword evidence="5" id="KW-1015">Disulfide bond</keyword>
<dbReference type="KEGG" id="hau:Haur_0516"/>
<keyword evidence="4 6" id="KW-0378">Hydrolase</keyword>
<evidence type="ECO:0000313" key="9">
    <source>
        <dbReference type="Proteomes" id="UP000000787"/>
    </source>
</evidence>
<dbReference type="Proteomes" id="UP000000787">
    <property type="component" value="Chromosome"/>
</dbReference>
<dbReference type="FunFam" id="2.40.10.10:FF:000003">
    <property type="entry name" value="Transmembrane serine protease 3"/>
    <property type="match status" value="1"/>
</dbReference>
<dbReference type="InterPro" id="IPR043504">
    <property type="entry name" value="Peptidase_S1_PA_chymotrypsin"/>
</dbReference>
<dbReference type="PROSITE" id="PS50240">
    <property type="entry name" value="TRYPSIN_DOM"/>
    <property type="match status" value="1"/>
</dbReference>
<dbReference type="InterPro" id="IPR009003">
    <property type="entry name" value="Peptidase_S1_PA"/>
</dbReference>
<proteinExistence type="predicted"/>
<evidence type="ECO:0000256" key="2">
    <source>
        <dbReference type="ARBA" id="ARBA00022525"/>
    </source>
</evidence>
<evidence type="ECO:0000256" key="3">
    <source>
        <dbReference type="ARBA" id="ARBA00022670"/>
    </source>
</evidence>
<dbReference type="MEROPS" id="S01.049"/>
<dbReference type="Gene3D" id="2.60.120.260">
    <property type="entry name" value="Galactose-binding domain-like"/>
    <property type="match status" value="1"/>
</dbReference>
<dbReference type="PROSITE" id="PS00134">
    <property type="entry name" value="TRYPSIN_HIS"/>
    <property type="match status" value="1"/>
</dbReference>
<dbReference type="AlphaFoldDB" id="A9AV87"/>
<dbReference type="Gene3D" id="2.40.10.10">
    <property type="entry name" value="Trypsin-like serine proteases"/>
    <property type="match status" value="1"/>
</dbReference>
<feature type="domain" description="Peptidase S1" evidence="7">
    <location>
        <begin position="64"/>
        <end position="298"/>
    </location>
</feature>
<evidence type="ECO:0000259" key="7">
    <source>
        <dbReference type="PROSITE" id="PS50240"/>
    </source>
</evidence>
<dbReference type="SUPFAM" id="SSF50494">
    <property type="entry name" value="Trypsin-like serine proteases"/>
    <property type="match status" value="1"/>
</dbReference>
<dbReference type="eggNOG" id="COG5640">
    <property type="taxonomic scope" value="Bacteria"/>
</dbReference>
<dbReference type="PROSITE" id="PS00135">
    <property type="entry name" value="TRYPSIN_SER"/>
    <property type="match status" value="1"/>
</dbReference>
<comment type="subcellular location">
    <subcellularLocation>
        <location evidence="1">Secreted</location>
    </subcellularLocation>
</comment>
<dbReference type="SUPFAM" id="SSF49899">
    <property type="entry name" value="Concanavalin A-like lectins/glucanases"/>
    <property type="match status" value="1"/>
</dbReference>
<evidence type="ECO:0000256" key="6">
    <source>
        <dbReference type="RuleBase" id="RU363034"/>
    </source>
</evidence>
<dbReference type="PANTHER" id="PTHR24264">
    <property type="entry name" value="TRYPSIN-RELATED"/>
    <property type="match status" value="1"/>
</dbReference>
<dbReference type="EMBL" id="CP000875">
    <property type="protein sequence ID" value="ABX03165.1"/>
    <property type="molecule type" value="Genomic_DNA"/>
</dbReference>
<dbReference type="NCBIfam" id="NF038128">
    <property type="entry name" value="choice_anch_J"/>
    <property type="match status" value="1"/>
</dbReference>
<dbReference type="InterPro" id="IPR001254">
    <property type="entry name" value="Trypsin_dom"/>
</dbReference>
<accession>A9AV87</accession>
<dbReference type="Pfam" id="PF00089">
    <property type="entry name" value="Trypsin"/>
    <property type="match status" value="1"/>
</dbReference>
<protein>
    <submittedName>
        <fullName evidence="8">Peptidase S1 and S6 chymotrypsin/Hap</fullName>
    </submittedName>
</protein>
<dbReference type="InterPro" id="IPR033116">
    <property type="entry name" value="TRYPSIN_SER"/>
</dbReference>
<dbReference type="GO" id="GO:0006508">
    <property type="term" value="P:proteolysis"/>
    <property type="evidence" value="ECO:0007669"/>
    <property type="project" value="UniProtKB-KW"/>
</dbReference>
<dbReference type="PRINTS" id="PR00722">
    <property type="entry name" value="CHYMOTRYPSIN"/>
</dbReference>
<gene>
    <name evidence="8" type="ordered locus">Haur_0516</name>
</gene>
<keyword evidence="2" id="KW-0964">Secreted</keyword>
<evidence type="ECO:0000256" key="4">
    <source>
        <dbReference type="ARBA" id="ARBA00022801"/>
    </source>
</evidence>
<dbReference type="InterPro" id="IPR013320">
    <property type="entry name" value="ConA-like_dom_sf"/>
</dbReference>
<organism evidence="8 9">
    <name type="scientific">Herpetosiphon aurantiacus (strain ATCC 23779 / DSM 785 / 114-95)</name>
    <dbReference type="NCBI Taxonomy" id="316274"/>
    <lineage>
        <taxon>Bacteria</taxon>
        <taxon>Bacillati</taxon>
        <taxon>Chloroflexota</taxon>
        <taxon>Chloroflexia</taxon>
        <taxon>Herpetosiphonales</taxon>
        <taxon>Herpetosiphonaceae</taxon>
        <taxon>Herpetosiphon</taxon>
    </lineage>
</organism>
<dbReference type="InterPro" id="IPR018114">
    <property type="entry name" value="TRYPSIN_HIS"/>
</dbReference>
<dbReference type="SMART" id="SM00020">
    <property type="entry name" value="Tryp_SPc"/>
    <property type="match status" value="1"/>
</dbReference>
<dbReference type="InParanoid" id="A9AV87"/>
<dbReference type="STRING" id="316274.Haur_0516"/>
<keyword evidence="3 6" id="KW-0645">Protease</keyword>
<keyword evidence="9" id="KW-1185">Reference proteome</keyword>
<dbReference type="GO" id="GO:0004252">
    <property type="term" value="F:serine-type endopeptidase activity"/>
    <property type="evidence" value="ECO:0007669"/>
    <property type="project" value="InterPro"/>
</dbReference>
<dbReference type="GO" id="GO:0005615">
    <property type="term" value="C:extracellular space"/>
    <property type="evidence" value="ECO:0007669"/>
    <property type="project" value="TreeGrafter"/>
</dbReference>
<dbReference type="BioCyc" id="HAUR316274:GHYA-524-MONOMER"/>
<evidence type="ECO:0000256" key="5">
    <source>
        <dbReference type="ARBA" id="ARBA00023157"/>
    </source>
</evidence>
<dbReference type="InterPro" id="IPR001314">
    <property type="entry name" value="Peptidase_S1A"/>
</dbReference>
<dbReference type="InterPro" id="IPR050127">
    <property type="entry name" value="Serine_Proteases_S1"/>
</dbReference>
<reference evidence="8 9" key="1">
    <citation type="journal article" date="2011" name="Stand. Genomic Sci.">
        <title>Complete genome sequence of the filamentous gliding predatory bacterium Herpetosiphon aurantiacus type strain (114-95(T)).</title>
        <authorList>
            <person name="Kiss H."/>
            <person name="Nett M."/>
            <person name="Domin N."/>
            <person name="Martin K."/>
            <person name="Maresca J.A."/>
            <person name="Copeland A."/>
            <person name="Lapidus A."/>
            <person name="Lucas S."/>
            <person name="Berry K.W."/>
            <person name="Glavina Del Rio T."/>
            <person name="Dalin E."/>
            <person name="Tice H."/>
            <person name="Pitluck S."/>
            <person name="Richardson P."/>
            <person name="Bruce D."/>
            <person name="Goodwin L."/>
            <person name="Han C."/>
            <person name="Detter J.C."/>
            <person name="Schmutz J."/>
            <person name="Brettin T."/>
            <person name="Land M."/>
            <person name="Hauser L."/>
            <person name="Kyrpides N.C."/>
            <person name="Ivanova N."/>
            <person name="Goker M."/>
            <person name="Woyke T."/>
            <person name="Klenk H.P."/>
            <person name="Bryant D.A."/>
        </authorList>
    </citation>
    <scope>NUCLEOTIDE SEQUENCE [LARGE SCALE GENOMIC DNA]</scope>
    <source>
        <strain evidence="9">ATCC 23779 / DSM 785 / 114-95</strain>
    </source>
</reference>
<evidence type="ECO:0000313" key="8">
    <source>
        <dbReference type="EMBL" id="ABX03165.1"/>
    </source>
</evidence>
<dbReference type="PANTHER" id="PTHR24264:SF65">
    <property type="entry name" value="SRCR DOMAIN-CONTAINING PROTEIN"/>
    <property type="match status" value="1"/>
</dbReference>
<sequence>MERSGRWTIRRVRSAVIATVLSTSVLLGGYAASAKDNKKVEVYPLPVVDEKQPGSEQLPPPDKIVGGSAATAGEFPWQARIARNGSLHCGGSLIAPQWVLTAAHCVQGFSVSSLSVVMGDHNWTTNEGTEQSRTIAQAVVHPSYNSSTYDNDIALLKLSSAVTLNSRVAVIPFATSADSALYNAGVVSTVTGWGALTEGGSSPNVLYKVQVPVVSTATCNASNAYNGQITGNMVCAGYAAGGKDSCQGDSGGPFVAQSSGSWKLSGVVSWGDGCARANKYGVYTKVSNYTSWINSYVGTVTPTSTPVPGTPVPTSTPVPGTPVPTSTPVPGGSLQNGGFESSASWVQSPSNIISTTRPRSGSYSAFLGGYNSGTDNIYQSVTVPSNGVLRYYWYMSTQESGSTVYDRLYVRLYNSSGSLITTLRTWSNASTKNTWTLDTISLSAYAGQTVRVQFVGTTDSSLTTSFFVDDVTLQ</sequence>
<name>A9AV87_HERA2</name>
<dbReference type="CDD" id="cd00190">
    <property type="entry name" value="Tryp_SPc"/>
    <property type="match status" value="1"/>
</dbReference>
<dbReference type="HOGENOM" id="CLU_532855_0_0_0"/>
<evidence type="ECO:0000256" key="1">
    <source>
        <dbReference type="ARBA" id="ARBA00004613"/>
    </source>
</evidence>
<keyword evidence="6" id="KW-0720">Serine protease</keyword>